<dbReference type="GO" id="GO:0046872">
    <property type="term" value="F:metal ion binding"/>
    <property type="evidence" value="ECO:0007669"/>
    <property type="project" value="UniProtKB-KW"/>
</dbReference>
<evidence type="ECO:0000256" key="11">
    <source>
        <dbReference type="ARBA" id="ARBA00038905"/>
    </source>
</evidence>
<keyword evidence="3" id="KW-0515">Mutator protein</keyword>
<evidence type="ECO:0000313" key="14">
    <source>
        <dbReference type="Proteomes" id="UP000033934"/>
    </source>
</evidence>
<evidence type="ECO:0000256" key="7">
    <source>
        <dbReference type="ARBA" id="ARBA00022801"/>
    </source>
</evidence>
<dbReference type="GO" id="GO:0044716">
    <property type="term" value="F:8-oxo-GDP phosphatase activity"/>
    <property type="evidence" value="ECO:0007669"/>
    <property type="project" value="TreeGrafter"/>
</dbReference>
<dbReference type="InterPro" id="IPR047127">
    <property type="entry name" value="MutT-like"/>
</dbReference>
<dbReference type="Pfam" id="PF00293">
    <property type="entry name" value="NUDIX"/>
    <property type="match status" value="1"/>
</dbReference>
<comment type="similarity">
    <text evidence="2">Belongs to the Nudix hydrolase family.</text>
</comment>
<evidence type="ECO:0000259" key="12">
    <source>
        <dbReference type="PROSITE" id="PS51462"/>
    </source>
</evidence>
<reference evidence="13 14" key="1">
    <citation type="journal article" date="2015" name="Nature">
        <title>rRNA introns, odd ribosomes, and small enigmatic genomes across a large radiation of phyla.</title>
        <authorList>
            <person name="Brown C.T."/>
            <person name="Hug L.A."/>
            <person name="Thomas B.C."/>
            <person name="Sharon I."/>
            <person name="Castelle C.J."/>
            <person name="Singh A."/>
            <person name="Wilkins M.J."/>
            <person name="Williams K.H."/>
            <person name="Banfield J.F."/>
        </authorList>
    </citation>
    <scope>NUCLEOTIDE SEQUENCE [LARGE SCALE GENOMIC DNA]</scope>
</reference>
<dbReference type="GO" id="GO:0035539">
    <property type="term" value="F:8-oxo-7,8-dihydrodeoxyguanosine triphosphate pyrophosphatase activity"/>
    <property type="evidence" value="ECO:0007669"/>
    <property type="project" value="UniProtKB-EC"/>
</dbReference>
<dbReference type="PANTHER" id="PTHR47707">
    <property type="entry name" value="8-OXO-DGTP DIPHOSPHATASE"/>
    <property type="match status" value="1"/>
</dbReference>
<keyword evidence="5" id="KW-0479">Metal-binding</keyword>
<proteinExistence type="inferred from homology"/>
<evidence type="ECO:0000256" key="10">
    <source>
        <dbReference type="ARBA" id="ARBA00035861"/>
    </source>
</evidence>
<keyword evidence="8" id="KW-0460">Magnesium</keyword>
<keyword evidence="6" id="KW-0227">DNA damage</keyword>
<dbReference type="GO" id="GO:0008413">
    <property type="term" value="F:8-oxo-7,8-dihydroguanosine triphosphate pyrophosphatase activity"/>
    <property type="evidence" value="ECO:0007669"/>
    <property type="project" value="TreeGrafter"/>
</dbReference>
<dbReference type="GO" id="GO:0044715">
    <property type="term" value="F:8-oxo-dGDP phosphatase activity"/>
    <property type="evidence" value="ECO:0007669"/>
    <property type="project" value="TreeGrafter"/>
</dbReference>
<dbReference type="Gene3D" id="3.90.79.10">
    <property type="entry name" value="Nucleoside Triphosphate Pyrophosphohydrolase"/>
    <property type="match status" value="1"/>
</dbReference>
<dbReference type="PROSITE" id="PS51462">
    <property type="entry name" value="NUDIX"/>
    <property type="match status" value="1"/>
</dbReference>
<feature type="domain" description="Nudix hydrolase" evidence="12">
    <location>
        <begin position="1"/>
        <end position="129"/>
    </location>
</feature>
<dbReference type="InterPro" id="IPR000086">
    <property type="entry name" value="NUDIX_hydrolase_dom"/>
</dbReference>
<organism evidence="13 14">
    <name type="scientific">Berkelbacteria bacterium GW2011_GWA2_38_9</name>
    <dbReference type="NCBI Taxonomy" id="1618334"/>
    <lineage>
        <taxon>Bacteria</taxon>
        <taxon>Candidatus Berkelbacteria</taxon>
    </lineage>
</organism>
<comment type="catalytic activity">
    <reaction evidence="10">
        <text>8-oxo-dGTP + H2O = 8-oxo-dGMP + diphosphate + H(+)</text>
        <dbReference type="Rhea" id="RHEA:31575"/>
        <dbReference type="ChEBI" id="CHEBI:15377"/>
        <dbReference type="ChEBI" id="CHEBI:15378"/>
        <dbReference type="ChEBI" id="CHEBI:33019"/>
        <dbReference type="ChEBI" id="CHEBI:63224"/>
        <dbReference type="ChEBI" id="CHEBI:77896"/>
        <dbReference type="EC" id="3.6.1.55"/>
    </reaction>
</comment>
<comment type="caution">
    <text evidence="13">The sequence shown here is derived from an EMBL/GenBank/DDBJ whole genome shotgun (WGS) entry which is preliminary data.</text>
</comment>
<accession>A0A0G0NVH6</accession>
<comment type="cofactor">
    <cofactor evidence="1">
        <name>Mg(2+)</name>
        <dbReference type="ChEBI" id="CHEBI:18420"/>
    </cofactor>
</comment>
<sequence length="131" mass="15232">MTHVVVAIINKLTNPPEYLLVSSRRDFGQFTGFYYPPGGHVENNEDEITALKREIQEELSLNITKAQKIAKTEGDIKDQITSWYLCECENYDFTVDDQELADAKFFTRDQIESMNIWPATKNVFEEYILKN</sequence>
<gene>
    <name evidence="13" type="ORF">UT11_C0017G0012</name>
</gene>
<evidence type="ECO:0000313" key="13">
    <source>
        <dbReference type="EMBL" id="KKQ89884.1"/>
    </source>
</evidence>
<dbReference type="PANTHER" id="PTHR47707:SF1">
    <property type="entry name" value="NUDIX HYDROLASE FAMILY PROTEIN"/>
    <property type="match status" value="1"/>
</dbReference>
<dbReference type="AlphaFoldDB" id="A0A0G0NVH6"/>
<name>A0A0G0NVH6_9BACT</name>
<evidence type="ECO:0000256" key="4">
    <source>
        <dbReference type="ARBA" id="ARBA00022705"/>
    </source>
</evidence>
<dbReference type="EC" id="3.6.1.55" evidence="11"/>
<dbReference type="EMBL" id="LBVO01000017">
    <property type="protein sequence ID" value="KKQ89884.1"/>
    <property type="molecule type" value="Genomic_DNA"/>
</dbReference>
<dbReference type="CDD" id="cd02883">
    <property type="entry name" value="NUDIX_Hydrolase"/>
    <property type="match status" value="1"/>
</dbReference>
<dbReference type="SUPFAM" id="SSF55811">
    <property type="entry name" value="Nudix"/>
    <property type="match status" value="1"/>
</dbReference>
<dbReference type="GO" id="GO:0006281">
    <property type="term" value="P:DNA repair"/>
    <property type="evidence" value="ECO:0007669"/>
    <property type="project" value="UniProtKB-KW"/>
</dbReference>
<evidence type="ECO:0000256" key="1">
    <source>
        <dbReference type="ARBA" id="ARBA00001946"/>
    </source>
</evidence>
<evidence type="ECO:0000256" key="5">
    <source>
        <dbReference type="ARBA" id="ARBA00022723"/>
    </source>
</evidence>
<dbReference type="GO" id="GO:0006260">
    <property type="term" value="P:DNA replication"/>
    <property type="evidence" value="ECO:0007669"/>
    <property type="project" value="UniProtKB-KW"/>
</dbReference>
<evidence type="ECO:0000256" key="8">
    <source>
        <dbReference type="ARBA" id="ARBA00022842"/>
    </source>
</evidence>
<evidence type="ECO:0000256" key="9">
    <source>
        <dbReference type="ARBA" id="ARBA00023204"/>
    </source>
</evidence>
<keyword evidence="7" id="KW-0378">Hydrolase</keyword>
<evidence type="ECO:0000256" key="6">
    <source>
        <dbReference type="ARBA" id="ARBA00022763"/>
    </source>
</evidence>
<keyword evidence="4" id="KW-0235">DNA replication</keyword>
<evidence type="ECO:0000256" key="3">
    <source>
        <dbReference type="ARBA" id="ARBA00022457"/>
    </source>
</evidence>
<keyword evidence="9" id="KW-0234">DNA repair</keyword>
<dbReference type="Proteomes" id="UP000033934">
    <property type="component" value="Unassembled WGS sequence"/>
</dbReference>
<protein>
    <recommendedName>
        <fullName evidence="11">8-oxo-dGTP diphosphatase</fullName>
        <ecNumber evidence="11">3.6.1.55</ecNumber>
    </recommendedName>
</protein>
<evidence type="ECO:0000256" key="2">
    <source>
        <dbReference type="ARBA" id="ARBA00005582"/>
    </source>
</evidence>
<dbReference type="InterPro" id="IPR015797">
    <property type="entry name" value="NUDIX_hydrolase-like_dom_sf"/>
</dbReference>